<accession>W2UKF1</accession>
<dbReference type="Proteomes" id="UP000018850">
    <property type="component" value="Unassembled WGS sequence"/>
</dbReference>
<dbReference type="Pfam" id="PF14498">
    <property type="entry name" value="Glyco_hyd_65N_2"/>
    <property type="match status" value="1"/>
</dbReference>
<feature type="domain" description="Glycosyl hydrolase family 95 N-terminal" evidence="2">
    <location>
        <begin position="32"/>
        <end position="289"/>
    </location>
</feature>
<dbReference type="PATRIC" id="fig|1286632.3.peg.2419"/>
<dbReference type="GO" id="GO:0005975">
    <property type="term" value="P:carbohydrate metabolic process"/>
    <property type="evidence" value="ECO:0007669"/>
    <property type="project" value="InterPro"/>
</dbReference>
<dbReference type="RefSeq" id="WP_051413544.1">
    <property type="nucleotide sequence ID" value="NZ_AYXY01000023.1"/>
</dbReference>
<proteinExistence type="predicted"/>
<feature type="domain" description="Alpha fucosidase A-like C-terminal" evidence="3">
    <location>
        <begin position="720"/>
        <end position="786"/>
    </location>
</feature>
<comment type="caution">
    <text evidence="5">The sequence shown here is derived from an EMBL/GenBank/DDBJ whole genome shotgun (WGS) entry which is preliminary data.</text>
</comment>
<dbReference type="GO" id="GO:0004560">
    <property type="term" value="F:alpha-L-fucosidase activity"/>
    <property type="evidence" value="ECO:0007669"/>
    <property type="project" value="InterPro"/>
</dbReference>
<dbReference type="InterPro" id="IPR012341">
    <property type="entry name" value="6hp_glycosidase-like_sf"/>
</dbReference>
<keyword evidence="6" id="KW-1185">Reference proteome</keyword>
<evidence type="ECO:0000256" key="1">
    <source>
        <dbReference type="SAM" id="SignalP"/>
    </source>
</evidence>
<dbReference type="Gene3D" id="2.70.98.50">
    <property type="entry name" value="putative glycoside hydrolase family protein from bacillus halodurans"/>
    <property type="match status" value="1"/>
</dbReference>
<dbReference type="Pfam" id="PF22124">
    <property type="entry name" value="Glyco_hydro_95_cat"/>
    <property type="match status" value="1"/>
</dbReference>
<sequence>MFKLYLPILVLIVLVSSCNPAKNNEELQTLKLWFDEPANALEADPENGWKNNPEWMKAVPLGNGSLGAMVFGDVHTERIQLNEESMWSGSPADNNNPEAQKHLDSIRKLLFEGKYKEATLLTNQTQVCSGKGSGHGNGANVPFGCFQTLGDLWIENHSKSPYTDYYRDLNLHNAIATVKYVQDEISYTREILTSHPDQVLAASFKASKPGSISFDVKMNRPEYYKTFTKDDQLIMTGELPDGKGGTNLKYIARLQAVAKNGTVSYADDGIEIKNADEVTLYLTASTDYVLEHPHYTGRDYKSVSLANLNNSVKKGFEAIKADHIKDYKQYFDRVQLDLSQGKIANIPTDERVEQFKDSLNDLHLTELSFQYGRYLLISSSRPGTLPANLQGIWANQIQTPWNGDYHTDVNIQMNYWPVETTNLSELHLPVFDLLQNLVKPGSVTAEVQYGNNGWVLHPITNVWGYTAPGEMASWGMHSTGGAWLSQHIMEHFEFTRDTSFLKKMYPVLKGSAAFYNDWLTEDPKTQKLVSGPAVSPENTFITEDGTTAQISMGPSHDQQVISQLFKDLIKASETLKISDSFTAITKSNLDRLATTKIGSDGRLMEWAEEFKEREPGHRHISHLFAVHPGAEINLVDTPELAAAAKKSLDYRIENGGGHTGWSAAWLISQYARLGEAKEAHNALNTVLTKSTSKNLFGLHPPFQIDANFGTTAGIAEMLLQSHTGKIELLPALPEDWQSGSFSGLRARGGFTVDLSWEQGKLMYVNIRSDYNQPCTVSYNGQDITFDAKASTDHEIKELY</sequence>
<dbReference type="PIRSF" id="PIRSF007663">
    <property type="entry name" value="UCP007663"/>
    <property type="match status" value="1"/>
</dbReference>
<evidence type="ECO:0000313" key="5">
    <source>
        <dbReference type="EMBL" id="ETN94483.1"/>
    </source>
</evidence>
<evidence type="ECO:0000259" key="2">
    <source>
        <dbReference type="Pfam" id="PF14498"/>
    </source>
</evidence>
<dbReference type="InterPro" id="IPR027414">
    <property type="entry name" value="GH95_N_dom"/>
</dbReference>
<evidence type="ECO:0000313" key="6">
    <source>
        <dbReference type="Proteomes" id="UP000018850"/>
    </source>
</evidence>
<dbReference type="FunFam" id="1.50.10.10:FF:000028">
    <property type="entry name" value="Alpha-L-fucosidase 2"/>
    <property type="match status" value="1"/>
</dbReference>
<evidence type="ECO:0000259" key="3">
    <source>
        <dbReference type="Pfam" id="PF21307"/>
    </source>
</evidence>
<dbReference type="InterPro" id="IPR016518">
    <property type="entry name" value="Alpha-L-fucosidase"/>
</dbReference>
<dbReference type="Gene3D" id="1.50.10.10">
    <property type="match status" value="1"/>
</dbReference>
<dbReference type="SUPFAM" id="SSF48208">
    <property type="entry name" value="Six-hairpin glycosidases"/>
    <property type="match status" value="1"/>
</dbReference>
<organism evidence="5 6">
    <name type="scientific">Zhouia amylolytica AD3</name>
    <dbReference type="NCBI Taxonomy" id="1286632"/>
    <lineage>
        <taxon>Bacteria</taxon>
        <taxon>Pseudomonadati</taxon>
        <taxon>Bacteroidota</taxon>
        <taxon>Flavobacteriia</taxon>
        <taxon>Flavobacteriales</taxon>
        <taxon>Flavobacteriaceae</taxon>
        <taxon>Zhouia</taxon>
    </lineage>
</organism>
<dbReference type="PANTHER" id="PTHR31084">
    <property type="entry name" value="ALPHA-L-FUCOSIDASE 2"/>
    <property type="match status" value="1"/>
</dbReference>
<feature type="signal peptide" evidence="1">
    <location>
        <begin position="1"/>
        <end position="21"/>
    </location>
</feature>
<evidence type="ECO:0000259" key="4">
    <source>
        <dbReference type="Pfam" id="PF22124"/>
    </source>
</evidence>
<dbReference type="Pfam" id="PF21307">
    <property type="entry name" value="Glyco_hydro_95_C"/>
    <property type="match status" value="1"/>
</dbReference>
<gene>
    <name evidence="5" type="ORF">P278_24260</name>
</gene>
<dbReference type="EMBL" id="AYXY01000023">
    <property type="protein sequence ID" value="ETN94483.1"/>
    <property type="molecule type" value="Genomic_DNA"/>
</dbReference>
<reference evidence="5 6" key="2">
    <citation type="journal article" date="2016" name="Genome Announc.">
        <title>Draft Genome Sequence of Zhouia amylolytica AD3, Isolated from Tidal Flat Sediment.</title>
        <authorList>
            <person name="Jia B."/>
            <person name="Jin H.M."/>
            <person name="Lee H.J."/>
            <person name="Jeon C.O."/>
        </authorList>
    </citation>
    <scope>NUCLEOTIDE SEQUENCE [LARGE SCALE GENOMIC DNA]</scope>
    <source>
        <strain evidence="5 6">AD3</strain>
    </source>
</reference>
<feature type="domain" description="Glycosyl hydrolase family 95 catalytic" evidence="4">
    <location>
        <begin position="316"/>
        <end position="718"/>
    </location>
</feature>
<dbReference type="InterPro" id="IPR049053">
    <property type="entry name" value="AFCA-like_C"/>
</dbReference>
<dbReference type="PROSITE" id="PS51257">
    <property type="entry name" value="PROKAR_LIPOPROTEIN"/>
    <property type="match status" value="1"/>
</dbReference>
<dbReference type="STRING" id="376730.SAMN04487906_3112"/>
<keyword evidence="1" id="KW-0732">Signal</keyword>
<dbReference type="eggNOG" id="COG1554">
    <property type="taxonomic scope" value="Bacteria"/>
</dbReference>
<dbReference type="PANTHER" id="PTHR31084:SF0">
    <property type="entry name" value="ALPHA-L-FUCOSIDASE 2"/>
    <property type="match status" value="1"/>
</dbReference>
<dbReference type="InterPro" id="IPR008928">
    <property type="entry name" value="6-hairpin_glycosidase_sf"/>
</dbReference>
<reference evidence="6" key="1">
    <citation type="submission" date="2013-11" db="EMBL/GenBank/DDBJ databases">
        <title>Draft genome sequence from a member of Zhouia, isolated tidal flat.</title>
        <authorList>
            <person name="Jin H."/>
            <person name="Jeon C.O."/>
        </authorList>
    </citation>
    <scope>NUCLEOTIDE SEQUENCE [LARGE SCALE GENOMIC DNA]</scope>
    <source>
        <strain evidence="6">AD3</strain>
    </source>
</reference>
<dbReference type="AlphaFoldDB" id="W2UKF1"/>
<feature type="chain" id="PRO_5004826885" evidence="1">
    <location>
        <begin position="22"/>
        <end position="799"/>
    </location>
</feature>
<protein>
    <submittedName>
        <fullName evidence="5">Uncharacterized protein</fullName>
    </submittedName>
</protein>
<name>W2UKF1_9FLAO</name>
<dbReference type="InterPro" id="IPR054363">
    <property type="entry name" value="GH95_cat"/>
</dbReference>